<dbReference type="EMBL" id="FMSV02000046">
    <property type="protein sequence ID" value="SEH04347.1"/>
    <property type="molecule type" value="Genomic_DNA"/>
</dbReference>
<dbReference type="AlphaFoldDB" id="A0A1H6F2G6"/>
<protein>
    <recommendedName>
        <fullName evidence="1">Inner membrane protein</fullName>
    </recommendedName>
</protein>
<organism evidence="3 4">
    <name type="scientific">Candidatus Venteria ishoeyi</name>
    <dbReference type="NCBI Taxonomy" id="1899563"/>
    <lineage>
        <taxon>Bacteria</taxon>
        <taxon>Pseudomonadati</taxon>
        <taxon>Pseudomonadota</taxon>
        <taxon>Gammaproteobacteria</taxon>
        <taxon>Thiotrichales</taxon>
        <taxon>Thiotrichaceae</taxon>
        <taxon>Venteria</taxon>
    </lineage>
</organism>
<feature type="transmembrane region" description="Helical" evidence="2">
    <location>
        <begin position="79"/>
        <end position="96"/>
    </location>
</feature>
<proteinExistence type="predicted"/>
<dbReference type="PANTHER" id="PTHR35813:SF1">
    <property type="entry name" value="INNER MEMBRANE PROTEIN YBAN"/>
    <property type="match status" value="1"/>
</dbReference>
<evidence type="ECO:0000313" key="3">
    <source>
        <dbReference type="EMBL" id="SEH04347.1"/>
    </source>
</evidence>
<evidence type="ECO:0000256" key="1">
    <source>
        <dbReference type="PIRNR" id="PIRNR016789"/>
    </source>
</evidence>
<evidence type="ECO:0000313" key="4">
    <source>
        <dbReference type="Proteomes" id="UP000236724"/>
    </source>
</evidence>
<keyword evidence="2" id="KW-0812">Transmembrane</keyword>
<feature type="transmembrane region" description="Helical" evidence="2">
    <location>
        <begin position="12"/>
        <end position="43"/>
    </location>
</feature>
<dbReference type="RefSeq" id="WP_103918422.1">
    <property type="nucleotide sequence ID" value="NZ_FMSV02000046.1"/>
</dbReference>
<keyword evidence="2" id="KW-1133">Transmembrane helix</keyword>
<reference evidence="3 4" key="1">
    <citation type="submission" date="2016-10" db="EMBL/GenBank/DDBJ databases">
        <authorList>
            <person name="de Groot N.N."/>
        </authorList>
    </citation>
    <scope>NUCLEOTIDE SEQUENCE [LARGE SCALE GENOMIC DNA]</scope>
    <source>
        <strain evidence="3">MBHS1</strain>
    </source>
</reference>
<evidence type="ECO:0000256" key="2">
    <source>
        <dbReference type="SAM" id="Phobius"/>
    </source>
</evidence>
<dbReference type="OrthoDB" id="9816293at2"/>
<dbReference type="GO" id="GO:0005886">
    <property type="term" value="C:plasma membrane"/>
    <property type="evidence" value="ECO:0007669"/>
    <property type="project" value="UniProtKB-SubCell"/>
</dbReference>
<gene>
    <name evidence="3" type="primary">ybaN</name>
    <name evidence="3" type="ORF">MBHS_00193</name>
</gene>
<dbReference type="InterPro" id="IPR007401">
    <property type="entry name" value="DUF454"/>
</dbReference>
<comment type="subcellular location">
    <subcellularLocation>
        <location evidence="1">Cell inner membrane</location>
        <topology evidence="1">Multi-pass membrane protein</topology>
    </subcellularLocation>
</comment>
<feature type="transmembrane region" description="Helical" evidence="2">
    <location>
        <begin position="102"/>
        <end position="120"/>
    </location>
</feature>
<accession>A0A1H6F2G6</accession>
<keyword evidence="1" id="KW-1003">Cell membrane</keyword>
<keyword evidence="4" id="KW-1185">Reference proteome</keyword>
<sequence>MIKILQNHLLIIFGWFFIGLGLIGVILPILPTTPFLLIALALFSKSSPRFHKMLLNNAWFGPTLKQWEAKKALPRRIKYKIYFIIIISFSISIAIFADKVLLQLLLVGIAVVLLFFIWRIKEAPLMAQSLDDE</sequence>
<keyword evidence="1 2" id="KW-0472">Membrane</keyword>
<dbReference type="Pfam" id="PF04304">
    <property type="entry name" value="DUF454"/>
    <property type="match status" value="1"/>
</dbReference>
<dbReference type="PANTHER" id="PTHR35813">
    <property type="entry name" value="INNER MEMBRANE PROTEIN YBAN"/>
    <property type="match status" value="1"/>
</dbReference>
<dbReference type="PIRSF" id="PIRSF016789">
    <property type="entry name" value="DUF454"/>
    <property type="match status" value="1"/>
</dbReference>
<name>A0A1H6F2G6_9GAMM</name>
<dbReference type="Proteomes" id="UP000236724">
    <property type="component" value="Unassembled WGS sequence"/>
</dbReference>
<keyword evidence="1" id="KW-0997">Cell inner membrane</keyword>